<dbReference type="EMBL" id="JACTUZ010000026">
    <property type="protein sequence ID" value="MBC9177030.1"/>
    <property type="molecule type" value="Genomic_DNA"/>
</dbReference>
<organism evidence="3 4">
    <name type="scientific">Pseudoroseomonas ludipueritiae</name>
    <dbReference type="NCBI Taxonomy" id="198093"/>
    <lineage>
        <taxon>Bacteria</taxon>
        <taxon>Pseudomonadati</taxon>
        <taxon>Pseudomonadota</taxon>
        <taxon>Alphaproteobacteria</taxon>
        <taxon>Acetobacterales</taxon>
        <taxon>Acetobacteraceae</taxon>
        <taxon>Pseudoroseomonas</taxon>
    </lineage>
</organism>
<evidence type="ECO:0000313" key="4">
    <source>
        <dbReference type="Proteomes" id="UP000603940"/>
    </source>
</evidence>
<dbReference type="SUPFAM" id="SSF54427">
    <property type="entry name" value="NTF2-like"/>
    <property type="match status" value="1"/>
</dbReference>
<proteinExistence type="predicted"/>
<sequence length="186" mass="20105">MPASRPPPEAEHSGLRSSPEPVQSSRAAASTATGKDGQVEDLIRLSQLSNAALMRGDTDAYAALVALSSDFTLMSPFGGVPSRGPEYTPERMAAMGRFFRNGTLQVEMVEAYGSPDMVVLALVEHAHVEVGGLKAQDWNLRVTLVYRRDENGWRLVHRHADPLVEGVSLRQAADLARGVRQDAEGP</sequence>
<dbReference type="InterPro" id="IPR032710">
    <property type="entry name" value="NTF2-like_dom_sf"/>
</dbReference>
<feature type="region of interest" description="Disordered" evidence="1">
    <location>
        <begin position="1"/>
        <end position="36"/>
    </location>
</feature>
<protein>
    <submittedName>
        <fullName evidence="3">Nuclear transport factor 2 family protein</fullName>
    </submittedName>
</protein>
<dbReference type="Pfam" id="PF14534">
    <property type="entry name" value="DUF4440"/>
    <property type="match status" value="1"/>
</dbReference>
<dbReference type="RefSeq" id="WP_187778173.1">
    <property type="nucleotide sequence ID" value="NZ_JBHTKP010000001.1"/>
</dbReference>
<dbReference type="Proteomes" id="UP000603940">
    <property type="component" value="Unassembled WGS sequence"/>
</dbReference>
<evidence type="ECO:0000256" key="1">
    <source>
        <dbReference type="SAM" id="MobiDB-lite"/>
    </source>
</evidence>
<name>A0ABR7R5X1_9PROT</name>
<evidence type="ECO:0000259" key="2">
    <source>
        <dbReference type="Pfam" id="PF14534"/>
    </source>
</evidence>
<dbReference type="Gene3D" id="3.10.450.50">
    <property type="match status" value="1"/>
</dbReference>
<keyword evidence="4" id="KW-1185">Reference proteome</keyword>
<comment type="caution">
    <text evidence="3">The sequence shown here is derived from an EMBL/GenBank/DDBJ whole genome shotgun (WGS) entry which is preliminary data.</text>
</comment>
<dbReference type="InterPro" id="IPR027843">
    <property type="entry name" value="DUF4440"/>
</dbReference>
<feature type="compositionally biased region" description="Polar residues" evidence="1">
    <location>
        <begin position="20"/>
        <end position="33"/>
    </location>
</feature>
<feature type="domain" description="DUF4440" evidence="2">
    <location>
        <begin position="45"/>
        <end position="155"/>
    </location>
</feature>
<reference evidence="3 4" key="1">
    <citation type="journal article" date="2009" name="Int. J. Syst. Evol. Microbiol.">
        <title>Transfer of Teichococcus ludipueritiae and Muricoccus roseus to the genus Roseomonas, as Roseomonas ludipueritiae comb. nov. and Roseomonas rosea comb. nov., respectively, and emended description of the genus Roseomonas.</title>
        <authorList>
            <person name="Sanchez-Porro C."/>
            <person name="Gallego V."/>
            <person name="Busse H.J."/>
            <person name="Kampfer P."/>
            <person name="Ventosa A."/>
        </authorList>
    </citation>
    <scope>NUCLEOTIDE SEQUENCE [LARGE SCALE GENOMIC DNA]</scope>
    <source>
        <strain evidence="3 4">DSM 14915</strain>
    </source>
</reference>
<evidence type="ECO:0000313" key="3">
    <source>
        <dbReference type="EMBL" id="MBC9177030.1"/>
    </source>
</evidence>
<gene>
    <name evidence="3" type="ORF">IBL25_08770</name>
</gene>
<accession>A0ABR7R5X1</accession>